<gene>
    <name evidence="6" type="ORF">EW026_g574</name>
</gene>
<dbReference type="AlphaFoldDB" id="A0A4S4KU60"/>
<dbReference type="InterPro" id="IPR007274">
    <property type="entry name" value="Cop_transporter"/>
</dbReference>
<evidence type="ECO:0000313" key="7">
    <source>
        <dbReference type="Proteomes" id="UP000309038"/>
    </source>
</evidence>
<accession>A0A4S4KU60</accession>
<keyword evidence="4" id="KW-0186">Copper</keyword>
<reference evidence="6 7" key="1">
    <citation type="submission" date="2019-02" db="EMBL/GenBank/DDBJ databases">
        <title>Genome sequencing of the rare red list fungi Phlebia centrifuga.</title>
        <authorList>
            <person name="Buettner E."/>
            <person name="Kellner H."/>
        </authorList>
    </citation>
    <scope>NUCLEOTIDE SEQUENCE [LARGE SCALE GENOMIC DNA]</scope>
    <source>
        <strain evidence="6 7">DSM 108282</strain>
    </source>
</reference>
<dbReference type="PANTHER" id="PTHR12483:SF115">
    <property type="entry name" value="COPPER TRANSPORT PROTEIN"/>
    <property type="match status" value="1"/>
</dbReference>
<evidence type="ECO:0000256" key="5">
    <source>
        <dbReference type="SAM" id="MobiDB-lite"/>
    </source>
</evidence>
<comment type="subcellular location">
    <subcellularLocation>
        <location evidence="4">Membrane</location>
        <topology evidence="4">Multi-pass membrane protein</topology>
    </subcellularLocation>
</comment>
<keyword evidence="4" id="KW-0813">Transport</keyword>
<comment type="caution">
    <text evidence="6">The sequence shown here is derived from an EMBL/GenBank/DDBJ whole genome shotgun (WGS) entry which is preliminary data.</text>
</comment>
<sequence length="191" mass="20578">MDHGGHSMPTTASPPVKRCAMNMLWNTQIENTCIVFRSWHISTTQAFVFSCLAIVALGVLYEWLREAQKVMDRKIAATLSAQGKGKGRGGPVSEDSPESGEEMGLLTGLRVVKESEGVAIPPALRFSRAVLYGAQVFLSFFLMLVFMTYNAYLILATVVGASLGHFIFNSRMDVEAILAGGSGGAKGMACH</sequence>
<dbReference type="Pfam" id="PF04145">
    <property type="entry name" value="Ctr"/>
    <property type="match status" value="1"/>
</dbReference>
<evidence type="ECO:0000256" key="4">
    <source>
        <dbReference type="RuleBase" id="RU367022"/>
    </source>
</evidence>
<evidence type="ECO:0000256" key="3">
    <source>
        <dbReference type="ARBA" id="ARBA00023136"/>
    </source>
</evidence>
<organism evidence="6 7">
    <name type="scientific">Hermanssonia centrifuga</name>
    <dbReference type="NCBI Taxonomy" id="98765"/>
    <lineage>
        <taxon>Eukaryota</taxon>
        <taxon>Fungi</taxon>
        <taxon>Dikarya</taxon>
        <taxon>Basidiomycota</taxon>
        <taxon>Agaricomycotina</taxon>
        <taxon>Agaricomycetes</taxon>
        <taxon>Polyporales</taxon>
        <taxon>Meruliaceae</taxon>
        <taxon>Hermanssonia</taxon>
    </lineage>
</organism>
<keyword evidence="3 4" id="KW-0472">Membrane</keyword>
<dbReference type="Proteomes" id="UP000309038">
    <property type="component" value="Unassembled WGS sequence"/>
</dbReference>
<proteinExistence type="inferred from homology"/>
<dbReference type="EMBL" id="SGPJ01000008">
    <property type="protein sequence ID" value="THH02266.1"/>
    <property type="molecule type" value="Genomic_DNA"/>
</dbReference>
<keyword evidence="2 4" id="KW-1133">Transmembrane helix</keyword>
<evidence type="ECO:0000313" key="6">
    <source>
        <dbReference type="EMBL" id="THH02266.1"/>
    </source>
</evidence>
<evidence type="ECO:0000256" key="1">
    <source>
        <dbReference type="ARBA" id="ARBA00022692"/>
    </source>
</evidence>
<protein>
    <recommendedName>
        <fullName evidence="4">Copper transport protein</fullName>
    </recommendedName>
</protein>
<feature type="region of interest" description="Disordered" evidence="5">
    <location>
        <begin position="82"/>
        <end position="101"/>
    </location>
</feature>
<dbReference type="GO" id="GO:0016020">
    <property type="term" value="C:membrane"/>
    <property type="evidence" value="ECO:0007669"/>
    <property type="project" value="UniProtKB-SubCell"/>
</dbReference>
<name>A0A4S4KU60_9APHY</name>
<dbReference type="GO" id="GO:0005375">
    <property type="term" value="F:copper ion transmembrane transporter activity"/>
    <property type="evidence" value="ECO:0007669"/>
    <property type="project" value="UniProtKB-UniRule"/>
</dbReference>
<evidence type="ECO:0000256" key="2">
    <source>
        <dbReference type="ARBA" id="ARBA00022989"/>
    </source>
</evidence>
<feature type="transmembrane region" description="Helical" evidence="4">
    <location>
        <begin position="46"/>
        <end position="64"/>
    </location>
</feature>
<keyword evidence="1 4" id="KW-0812">Transmembrane</keyword>
<keyword evidence="4" id="KW-0187">Copper transport</keyword>
<comment type="similarity">
    <text evidence="4">Belongs to the copper transporter (Ctr) (TC 1.A.56) family. SLC31A subfamily.</text>
</comment>
<keyword evidence="7" id="KW-1185">Reference proteome</keyword>
<dbReference type="PANTHER" id="PTHR12483">
    <property type="entry name" value="SOLUTE CARRIER FAMILY 31 COPPER TRANSPORTERS"/>
    <property type="match status" value="1"/>
</dbReference>
<keyword evidence="4" id="KW-0406">Ion transport</keyword>